<dbReference type="InterPro" id="IPR000048">
    <property type="entry name" value="IQ_motif_EF-hand-BS"/>
</dbReference>
<accession>A0AAD3CVP6</accession>
<evidence type="ECO:0000259" key="1">
    <source>
        <dbReference type="PROSITE" id="PS50020"/>
    </source>
</evidence>
<comment type="caution">
    <text evidence="2">The sequence shown here is derived from an EMBL/GenBank/DDBJ whole genome shotgun (WGS) entry which is preliminary data.</text>
</comment>
<feature type="domain" description="WW" evidence="1">
    <location>
        <begin position="278"/>
        <end position="318"/>
    </location>
</feature>
<name>A0AAD3CVP6_9STRA</name>
<evidence type="ECO:0000313" key="2">
    <source>
        <dbReference type="EMBL" id="GFH52026.1"/>
    </source>
</evidence>
<dbReference type="Gene3D" id="1.20.5.190">
    <property type="match status" value="1"/>
</dbReference>
<dbReference type="InterPro" id="IPR001202">
    <property type="entry name" value="WW_dom"/>
</dbReference>
<sequence length="578" mass="68995">MEHDVNEFFISVYLGNMDDVKAMLSVNHRLVAEKSDEGNALNIAACQGDYGMGRLLIEFDSPIVKNQEGLNPMGICKYRSNKEFFQLLSDHYEFDISERQYKRRNFESIISQERCRELKRQERIAKRIQHWQHRKKFEAATSIQSAVRKMLLENSRKRIVLLHYSATIIQKSWRWRFRDRIFRQRQRCARKIQSFQRMLVVRNKFIAFEYQRLWYYRALRILAVIIQRLWRGKKGRALARKQREMMYLPDPSLAVNFDWWLQCQKGRTWNAFSEYVLSGHPTSWKERNLVKRQSIYYRDVRFYVNNVTLKSSWEQPTIWKDLDERKQNERISLQKVGFTMKQDKASRKIQTFIRCRRSRHHFQSIMKVNFIMSNALEQYQMNPNNIIALCNYTFYVHAALCDEEKASTLYNLCLQRMASRDHPFILFNYSIFLAAQSLQYSSFLERAKEAEARRFAKKGRVKSSMVLADAFYRYYAINSNTANSWHNYALSRALVFTDFARASKAFHNSRFRTNPSLCYLKSLIELVHSHAASAIETYKAWSLEAIKWKNLHQHFHSRISSGSYLIQSIFNLLHVGKR</sequence>
<dbReference type="EMBL" id="BLLK01000045">
    <property type="protein sequence ID" value="GFH52026.1"/>
    <property type="molecule type" value="Genomic_DNA"/>
</dbReference>
<reference evidence="2 3" key="1">
    <citation type="journal article" date="2021" name="Sci. Rep.">
        <title>The genome of the diatom Chaetoceros tenuissimus carries an ancient integrated fragment of an extant virus.</title>
        <authorList>
            <person name="Hongo Y."/>
            <person name="Kimura K."/>
            <person name="Takaki Y."/>
            <person name="Yoshida Y."/>
            <person name="Baba S."/>
            <person name="Kobayashi G."/>
            <person name="Nagasaki K."/>
            <person name="Hano T."/>
            <person name="Tomaru Y."/>
        </authorList>
    </citation>
    <scope>NUCLEOTIDE SEQUENCE [LARGE SCALE GENOMIC DNA]</scope>
    <source>
        <strain evidence="2 3">NIES-3715</strain>
    </source>
</reference>
<proteinExistence type="predicted"/>
<dbReference type="SMART" id="SM00015">
    <property type="entry name" value="IQ"/>
    <property type="match status" value="3"/>
</dbReference>
<gene>
    <name evidence="2" type="ORF">CTEN210_08502</name>
</gene>
<dbReference type="Proteomes" id="UP001054902">
    <property type="component" value="Unassembled WGS sequence"/>
</dbReference>
<organism evidence="2 3">
    <name type="scientific">Chaetoceros tenuissimus</name>
    <dbReference type="NCBI Taxonomy" id="426638"/>
    <lineage>
        <taxon>Eukaryota</taxon>
        <taxon>Sar</taxon>
        <taxon>Stramenopiles</taxon>
        <taxon>Ochrophyta</taxon>
        <taxon>Bacillariophyta</taxon>
        <taxon>Coscinodiscophyceae</taxon>
        <taxon>Chaetocerotophycidae</taxon>
        <taxon>Chaetocerotales</taxon>
        <taxon>Chaetocerotaceae</taxon>
        <taxon>Chaetoceros</taxon>
    </lineage>
</organism>
<dbReference type="InterPro" id="IPR036770">
    <property type="entry name" value="Ankyrin_rpt-contain_sf"/>
</dbReference>
<protein>
    <recommendedName>
        <fullName evidence="1">WW domain-containing protein</fullName>
    </recommendedName>
</protein>
<dbReference type="SUPFAM" id="SSF48403">
    <property type="entry name" value="Ankyrin repeat"/>
    <property type="match status" value="1"/>
</dbReference>
<evidence type="ECO:0000313" key="3">
    <source>
        <dbReference type="Proteomes" id="UP001054902"/>
    </source>
</evidence>
<dbReference type="AlphaFoldDB" id="A0AAD3CVP6"/>
<keyword evidence="3" id="KW-1185">Reference proteome</keyword>
<dbReference type="PROSITE" id="PS50020">
    <property type="entry name" value="WW_DOMAIN_2"/>
    <property type="match status" value="1"/>
</dbReference>